<gene>
    <name evidence="3" type="ORF">MN116_006105</name>
</gene>
<reference evidence="3" key="2">
    <citation type="journal article" date="2023" name="Infect Dis Poverty">
        <title>Chromosome-scale genome of the human blood fluke Schistosoma mekongi and its implications for public health.</title>
        <authorList>
            <person name="Zhou M."/>
            <person name="Xu L."/>
            <person name="Xu D."/>
            <person name="Chen W."/>
            <person name="Khan J."/>
            <person name="Hu Y."/>
            <person name="Huang H."/>
            <person name="Wei H."/>
            <person name="Zhang Y."/>
            <person name="Chusongsang P."/>
            <person name="Tanasarnprasert K."/>
            <person name="Hu X."/>
            <person name="Limpanont Y."/>
            <person name="Lv Z."/>
        </authorList>
    </citation>
    <scope>NUCLEOTIDE SEQUENCE</scope>
    <source>
        <strain evidence="3">LV_2022a</strain>
    </source>
</reference>
<comment type="caution">
    <text evidence="3">The sequence shown here is derived from an EMBL/GenBank/DDBJ whole genome shotgun (WGS) entry which is preliminary data.</text>
</comment>
<dbReference type="PROSITE" id="PS50222">
    <property type="entry name" value="EF_HAND_2"/>
    <property type="match status" value="1"/>
</dbReference>
<keyword evidence="1" id="KW-0472">Membrane</keyword>
<organism evidence="3 4">
    <name type="scientific">Schistosoma mekongi</name>
    <name type="common">Parasitic worm</name>
    <dbReference type="NCBI Taxonomy" id="38744"/>
    <lineage>
        <taxon>Eukaryota</taxon>
        <taxon>Metazoa</taxon>
        <taxon>Spiralia</taxon>
        <taxon>Lophotrochozoa</taxon>
        <taxon>Platyhelminthes</taxon>
        <taxon>Trematoda</taxon>
        <taxon>Digenea</taxon>
        <taxon>Strigeidida</taxon>
        <taxon>Schistosomatoidea</taxon>
        <taxon>Schistosomatidae</taxon>
        <taxon>Schistosoma</taxon>
    </lineage>
</organism>
<reference evidence="3" key="1">
    <citation type="submission" date="2022-04" db="EMBL/GenBank/DDBJ databases">
        <authorList>
            <person name="Xu L."/>
            <person name="Lv Z."/>
        </authorList>
    </citation>
    <scope>NUCLEOTIDE SEQUENCE</scope>
    <source>
        <strain evidence="3">LV_2022a</strain>
    </source>
</reference>
<evidence type="ECO:0000256" key="1">
    <source>
        <dbReference type="SAM" id="Phobius"/>
    </source>
</evidence>
<evidence type="ECO:0000259" key="2">
    <source>
        <dbReference type="PROSITE" id="PS50222"/>
    </source>
</evidence>
<keyword evidence="1" id="KW-0812">Transmembrane</keyword>
<dbReference type="AlphaFoldDB" id="A0AAE2D476"/>
<name>A0AAE2D476_SCHME</name>
<proteinExistence type="predicted"/>
<keyword evidence="4" id="KW-1185">Reference proteome</keyword>
<dbReference type="EMBL" id="JALJAT010000004">
    <property type="protein sequence ID" value="KAK4470562.1"/>
    <property type="molecule type" value="Genomic_DNA"/>
</dbReference>
<feature type="transmembrane region" description="Helical" evidence="1">
    <location>
        <begin position="16"/>
        <end position="36"/>
    </location>
</feature>
<dbReference type="GO" id="GO:0005509">
    <property type="term" value="F:calcium ion binding"/>
    <property type="evidence" value="ECO:0007669"/>
    <property type="project" value="InterPro"/>
</dbReference>
<evidence type="ECO:0000313" key="3">
    <source>
        <dbReference type="EMBL" id="KAK4470562.1"/>
    </source>
</evidence>
<sequence>MAKTSGLFECQPVSLFPIYLILIYVFTLNTGVLIGISEFNCNKRTQLFIRSLLPTCFNFPHHTSYRSRRHYYNHPINSDVLIPQRLSGYLGKMCKLNVHYGKSITNICSKKYERLPVSQHQRQQRLPIRKIRNSNELRQYIKLFNLHAFEPRSRQYSKFNELNLFENSPFYSKNQSFLNIHHLIRSNQISLSKWLNQLSHSTNLTKIINLTEQFTHLILNLAYERVKFILFYEFKHALQKIFEIEYLNEKYFTESTISKELWRNLIYNKLYAEYIINELDVPISSIKSELIQSVFNEIDYNGDGNFTPTELELFLKFHEIMP</sequence>
<dbReference type="Proteomes" id="UP001292079">
    <property type="component" value="Unassembled WGS sequence"/>
</dbReference>
<keyword evidence="1" id="KW-1133">Transmembrane helix</keyword>
<dbReference type="InterPro" id="IPR002048">
    <property type="entry name" value="EF_hand_dom"/>
</dbReference>
<protein>
    <recommendedName>
        <fullName evidence="2">EF-hand domain-containing protein</fullName>
    </recommendedName>
</protein>
<evidence type="ECO:0000313" key="4">
    <source>
        <dbReference type="Proteomes" id="UP001292079"/>
    </source>
</evidence>
<feature type="domain" description="EF-hand" evidence="2">
    <location>
        <begin position="286"/>
        <end position="321"/>
    </location>
</feature>
<accession>A0AAE2D476</accession>